<proteinExistence type="predicted"/>
<evidence type="ECO:0000256" key="1">
    <source>
        <dbReference type="SAM" id="MobiDB-lite"/>
    </source>
</evidence>
<dbReference type="Proteomes" id="UP000243579">
    <property type="component" value="Unassembled WGS sequence"/>
</dbReference>
<feature type="signal peptide" evidence="2">
    <location>
        <begin position="1"/>
        <end position="16"/>
    </location>
</feature>
<keyword evidence="2" id="KW-0732">Signal</keyword>
<reference evidence="3 5" key="1">
    <citation type="journal article" date="2014" name="Genome Biol. Evol.">
        <title>The secreted proteins of Achlya hypogyna and Thraustotheca clavata identify the ancestral oomycete secretome and reveal gene acquisitions by horizontal gene transfer.</title>
        <authorList>
            <person name="Misner I."/>
            <person name="Blouin N."/>
            <person name="Leonard G."/>
            <person name="Richards T.A."/>
            <person name="Lane C.E."/>
        </authorList>
    </citation>
    <scope>NUCLEOTIDE SEQUENCE</scope>
    <source>
        <strain evidence="3 5">ATCC 48635</strain>
    </source>
</reference>
<dbReference type="OrthoDB" id="78201at2759"/>
<feature type="chain" id="PRO_5002037087" evidence="2">
    <location>
        <begin position="17"/>
        <end position="193"/>
    </location>
</feature>
<evidence type="ECO:0000313" key="5">
    <source>
        <dbReference type="Proteomes" id="UP000243579"/>
    </source>
</evidence>
<keyword evidence="5" id="KW-1185">Reference proteome</keyword>
<evidence type="ECO:0000313" key="3">
    <source>
        <dbReference type="EMBL" id="AIG56065.1"/>
    </source>
</evidence>
<dbReference type="EMBL" id="KM038604">
    <property type="protein sequence ID" value="AIG56065.1"/>
    <property type="molecule type" value="Genomic_DNA"/>
</dbReference>
<dbReference type="EMBL" id="JNBR01000939">
    <property type="protein sequence ID" value="OQR89091.1"/>
    <property type="molecule type" value="Genomic_DNA"/>
</dbReference>
<gene>
    <name evidence="4" type="ORF">ACHHYP_06476</name>
</gene>
<feature type="compositionally biased region" description="Polar residues" evidence="1">
    <location>
        <begin position="142"/>
        <end position="152"/>
    </location>
</feature>
<dbReference type="AlphaFoldDB" id="A0A0A7CNM7"/>
<sequence>MKTYGVLLLLAAHVEAANNSTTTLVPCDQASLVAATTPVNSGPVAQACLGAAKIKDMSALFTTPLTPTQAGLFTSSPKCQTWYTAYTGVLATLPSCAMPNGANVRSTATVPFANFLPELEKAANATKGTNASTSVVVPGTPLPNNHALSTPGATEPKDTKRSSSSGSAVVSGATRATVFVATIPLTFYIAHDV</sequence>
<evidence type="ECO:0000256" key="2">
    <source>
        <dbReference type="SAM" id="SignalP"/>
    </source>
</evidence>
<evidence type="ECO:0000313" key="4">
    <source>
        <dbReference type="EMBL" id="OQR89091.1"/>
    </source>
</evidence>
<name>A0A0A7CNM7_ACHHY</name>
<feature type="region of interest" description="Disordered" evidence="1">
    <location>
        <begin position="127"/>
        <end position="167"/>
    </location>
</feature>
<organism evidence="3">
    <name type="scientific">Achlya hypogyna</name>
    <name type="common">Oomycete</name>
    <name type="synonym">Protoachlya hypogyna</name>
    <dbReference type="NCBI Taxonomy" id="1202772"/>
    <lineage>
        <taxon>Eukaryota</taxon>
        <taxon>Sar</taxon>
        <taxon>Stramenopiles</taxon>
        <taxon>Oomycota</taxon>
        <taxon>Saprolegniomycetes</taxon>
        <taxon>Saprolegniales</taxon>
        <taxon>Achlyaceae</taxon>
        <taxon>Achlya</taxon>
    </lineage>
</organism>
<accession>A0A0A7CNM7</accession>
<protein>
    <submittedName>
        <fullName evidence="3">Secreted protein</fullName>
    </submittedName>
</protein>